<comment type="caution">
    <text evidence="3">The sequence shown here is derived from an EMBL/GenBank/DDBJ whole genome shotgun (WGS) entry which is preliminary data.</text>
</comment>
<feature type="region of interest" description="Disordered" evidence="1">
    <location>
        <begin position="1"/>
        <end position="33"/>
    </location>
</feature>
<keyword evidence="2" id="KW-1133">Transmembrane helix</keyword>
<accession>A0A7K0BTD2</accession>
<keyword evidence="2" id="KW-0472">Membrane</keyword>
<feature type="region of interest" description="Disordered" evidence="1">
    <location>
        <begin position="67"/>
        <end position="107"/>
    </location>
</feature>
<dbReference type="Proteomes" id="UP000487268">
    <property type="component" value="Unassembled WGS sequence"/>
</dbReference>
<keyword evidence="4" id="KW-1185">Reference proteome</keyword>
<keyword evidence="2" id="KW-0812">Transmembrane</keyword>
<name>A0A7K0BTD2_9ACTN</name>
<reference evidence="3 4" key="1">
    <citation type="submission" date="2019-10" db="EMBL/GenBank/DDBJ databases">
        <title>Actinomadura rubteroloni sp. nov. and Actinomadura macrotermitis sp. nov., isolated from the gut of fungus growing-termite Macrotermes natalensis.</title>
        <authorList>
            <person name="Benndorf R."/>
            <person name="Martin K."/>
            <person name="Kuefner M."/>
            <person name="De Beer W."/>
            <person name="Kaster A.-K."/>
            <person name="Vollmers J."/>
            <person name="Poulsen M."/>
            <person name="Beemelmanns C."/>
        </authorList>
    </citation>
    <scope>NUCLEOTIDE SEQUENCE [LARGE SCALE GENOMIC DNA]</scope>
    <source>
        <strain evidence="3 4">RB68</strain>
    </source>
</reference>
<dbReference type="EMBL" id="WEGH01000002">
    <property type="protein sequence ID" value="MQY04450.1"/>
    <property type="molecule type" value="Genomic_DNA"/>
</dbReference>
<protein>
    <submittedName>
        <fullName evidence="3">Uncharacterized protein</fullName>
    </submittedName>
</protein>
<feature type="transmembrane region" description="Helical" evidence="2">
    <location>
        <begin position="41"/>
        <end position="64"/>
    </location>
</feature>
<evidence type="ECO:0000256" key="2">
    <source>
        <dbReference type="SAM" id="Phobius"/>
    </source>
</evidence>
<dbReference type="OrthoDB" id="3477077at2"/>
<sequence length="259" mass="26663">MNPQWPGGQPGYPAQGGPPPMPAPGFPPPAPRPPSGGGGGIVVLLIAGVLVVLVVLVGAFVVLADDDKPDGRTLTLPSSTYTPGPGYSPEPTPTTRGTTSDPTTLLSPTIRTARGNTFTRVGTRTGSCTSRANSKMAPIVRVNPCVGDMNSAVYANPARTIITVVSIMKVGSSSQAAAVSRGVYQSAWPILLTPSDNSGLTQLKKEPGFWTRTWTRGSSLVFAQSYYTEGGASGGRSGPVFTTAGELGVEVANTMLFTS</sequence>
<evidence type="ECO:0000256" key="1">
    <source>
        <dbReference type="SAM" id="MobiDB-lite"/>
    </source>
</evidence>
<feature type="compositionally biased region" description="Low complexity" evidence="1">
    <location>
        <begin position="93"/>
        <end position="107"/>
    </location>
</feature>
<organism evidence="3 4">
    <name type="scientific">Actinomadura macrotermitis</name>
    <dbReference type="NCBI Taxonomy" id="2585200"/>
    <lineage>
        <taxon>Bacteria</taxon>
        <taxon>Bacillati</taxon>
        <taxon>Actinomycetota</taxon>
        <taxon>Actinomycetes</taxon>
        <taxon>Streptosporangiales</taxon>
        <taxon>Thermomonosporaceae</taxon>
        <taxon>Actinomadura</taxon>
    </lineage>
</organism>
<evidence type="ECO:0000313" key="3">
    <source>
        <dbReference type="EMBL" id="MQY04450.1"/>
    </source>
</evidence>
<dbReference type="RefSeq" id="WP_153532687.1">
    <property type="nucleotide sequence ID" value="NZ_WEGH01000002.1"/>
</dbReference>
<feature type="compositionally biased region" description="Pro residues" evidence="1">
    <location>
        <begin position="16"/>
        <end position="33"/>
    </location>
</feature>
<evidence type="ECO:0000313" key="4">
    <source>
        <dbReference type="Proteomes" id="UP000487268"/>
    </source>
</evidence>
<dbReference type="AlphaFoldDB" id="A0A7K0BTD2"/>
<gene>
    <name evidence="3" type="ORF">ACRB68_25040</name>
</gene>
<proteinExistence type="predicted"/>